<dbReference type="Pfam" id="PF13340">
    <property type="entry name" value="DUF4096"/>
    <property type="match status" value="1"/>
</dbReference>
<dbReference type="Proteomes" id="UP000001227">
    <property type="component" value="Chromosome"/>
</dbReference>
<dbReference type="eggNOG" id="COG3293">
    <property type="taxonomic scope" value="Bacteria"/>
</dbReference>
<dbReference type="HOGENOM" id="CLU_055261_2_5_10"/>
<accession>B3EUF7</accession>
<evidence type="ECO:0000313" key="3">
    <source>
        <dbReference type="Proteomes" id="UP000001227"/>
    </source>
</evidence>
<proteinExistence type="predicted"/>
<dbReference type="PANTHER" id="PTHR46637:SF1">
    <property type="entry name" value="BLL5188 PROTEIN"/>
    <property type="match status" value="1"/>
</dbReference>
<dbReference type="EMBL" id="CP001102">
    <property type="protein sequence ID" value="ACE05576.1"/>
    <property type="molecule type" value="Genomic_DNA"/>
</dbReference>
<protein>
    <submittedName>
        <fullName evidence="2">ISSod6 transposase, IS1301</fullName>
    </submittedName>
</protein>
<dbReference type="RefSeq" id="WP_012472347.1">
    <property type="nucleotide sequence ID" value="NC_010830.1"/>
</dbReference>
<sequence length="92" mass="10899">MLKPVITDSIWKKFEPFFSSTKLKRGKDDRMFLEAVCWVMRTGSPWSSLPREFGPWKTAYNRYVRSIKSDHLKQILSDLKKIESSKSVHNYN</sequence>
<feature type="domain" description="Insertion element IS402-like" evidence="1">
    <location>
        <begin position="6"/>
        <end position="75"/>
    </location>
</feature>
<dbReference type="STRING" id="452471.Aasi_0129"/>
<dbReference type="PANTHER" id="PTHR46637">
    <property type="entry name" value="TIS1421-TRANSPOSASE PROTEIN A"/>
    <property type="match status" value="1"/>
</dbReference>
<reference evidence="2 3" key="1">
    <citation type="journal article" date="2010" name="J. Bacteriol.">
        <title>The genome of the amoeba symbiont 'Candidatus Amoebophilus asiaticus' reveals common mechanisms for host cell interaction among amoeba-associated bacteria.</title>
        <authorList>
            <person name="Schmitz-Esser S."/>
            <person name="Tischler P."/>
            <person name="Arnold R."/>
            <person name="Montanaro J."/>
            <person name="Wagner M."/>
            <person name="Rattei T."/>
            <person name="Horn M."/>
        </authorList>
    </citation>
    <scope>NUCLEOTIDE SEQUENCE [LARGE SCALE GENOMIC DNA]</scope>
    <source>
        <strain evidence="2 3">5a2</strain>
    </source>
</reference>
<gene>
    <name evidence="2" type="ordered locus">Aasi_0129</name>
</gene>
<evidence type="ECO:0000259" key="1">
    <source>
        <dbReference type="Pfam" id="PF13340"/>
    </source>
</evidence>
<organism evidence="2 3">
    <name type="scientific">Amoebophilus asiaticus (strain 5a2)</name>
    <dbReference type="NCBI Taxonomy" id="452471"/>
    <lineage>
        <taxon>Bacteria</taxon>
        <taxon>Pseudomonadati</taxon>
        <taxon>Bacteroidota</taxon>
        <taxon>Cytophagia</taxon>
        <taxon>Cytophagales</taxon>
        <taxon>Amoebophilaceae</taxon>
        <taxon>Candidatus Amoebophilus</taxon>
    </lineage>
</organism>
<dbReference type="AlphaFoldDB" id="B3EUF7"/>
<dbReference type="InterPro" id="IPR025161">
    <property type="entry name" value="IS402-like_dom"/>
</dbReference>
<evidence type="ECO:0000313" key="2">
    <source>
        <dbReference type="EMBL" id="ACE05576.1"/>
    </source>
</evidence>
<keyword evidence="3" id="KW-1185">Reference proteome</keyword>
<dbReference type="KEGG" id="aas:Aasi_0129"/>
<dbReference type="InterPro" id="IPR052909">
    <property type="entry name" value="Transposase_6_like"/>
</dbReference>
<dbReference type="OrthoDB" id="192297at2"/>
<name>B3EUF7_AMOA5</name>